<name>A0A381E2I5_9GAMM</name>
<sequence>MSDTIFHKILAGEIPCAKIYEDDNLFSFMDAFPQSKGHSLIIPKCFATDLLDADPASLQHIINFSQKLARAQKQALQADGIRVVQYNGEAAGQSVFYYHMHLIPMWAGKTLGSHGKGAADLAELRDTADAIRAALTN</sequence>
<dbReference type="InterPro" id="IPR036265">
    <property type="entry name" value="HIT-like_sf"/>
</dbReference>
<evidence type="ECO:0000313" key="5">
    <source>
        <dbReference type="Proteomes" id="UP000254572"/>
    </source>
</evidence>
<dbReference type="InterPro" id="IPR001310">
    <property type="entry name" value="Histidine_triad_HIT"/>
</dbReference>
<dbReference type="SUPFAM" id="SSF54197">
    <property type="entry name" value="HIT-like"/>
    <property type="match status" value="1"/>
</dbReference>
<dbReference type="Proteomes" id="UP000254572">
    <property type="component" value="Unassembled WGS sequence"/>
</dbReference>
<dbReference type="RefSeq" id="WP_115610930.1">
    <property type="nucleotide sequence ID" value="NZ_JBHLZC010000001.1"/>
</dbReference>
<feature type="domain" description="HIT" evidence="3">
    <location>
        <begin position="5"/>
        <end position="112"/>
    </location>
</feature>
<dbReference type="PROSITE" id="PS51084">
    <property type="entry name" value="HIT_2"/>
    <property type="match status" value="1"/>
</dbReference>
<protein>
    <submittedName>
        <fullName evidence="4">Purine nucleoside phosphoramidase</fullName>
    </submittedName>
</protein>
<feature type="active site" description="Tele-AMP-histidine intermediate" evidence="1">
    <location>
        <position position="99"/>
    </location>
</feature>
<gene>
    <name evidence="4" type="primary">hit</name>
    <name evidence="4" type="ORF">NCTC13294_00680</name>
</gene>
<evidence type="ECO:0000256" key="2">
    <source>
        <dbReference type="PROSITE-ProRule" id="PRU00464"/>
    </source>
</evidence>
<dbReference type="Gene3D" id="3.30.428.10">
    <property type="entry name" value="HIT-like"/>
    <property type="match status" value="1"/>
</dbReference>
<dbReference type="EMBL" id="UFUW01000001">
    <property type="protein sequence ID" value="SUX20151.1"/>
    <property type="molecule type" value="Genomic_DNA"/>
</dbReference>
<proteinExistence type="predicted"/>
<organism evidence="4 5">
    <name type="scientific">Cardiobacterium valvarum</name>
    <dbReference type="NCBI Taxonomy" id="194702"/>
    <lineage>
        <taxon>Bacteria</taxon>
        <taxon>Pseudomonadati</taxon>
        <taxon>Pseudomonadota</taxon>
        <taxon>Gammaproteobacteria</taxon>
        <taxon>Cardiobacteriales</taxon>
        <taxon>Cardiobacteriaceae</taxon>
        <taxon>Cardiobacterium</taxon>
    </lineage>
</organism>
<dbReference type="GO" id="GO:0009117">
    <property type="term" value="P:nucleotide metabolic process"/>
    <property type="evidence" value="ECO:0007669"/>
    <property type="project" value="TreeGrafter"/>
</dbReference>
<dbReference type="PRINTS" id="PR00332">
    <property type="entry name" value="HISTRIAD"/>
</dbReference>
<dbReference type="Pfam" id="PF01230">
    <property type="entry name" value="HIT"/>
    <property type="match status" value="1"/>
</dbReference>
<comment type="caution">
    <text evidence="2">Lacks conserved residue(s) required for the propagation of feature annotation.</text>
</comment>
<evidence type="ECO:0000259" key="3">
    <source>
        <dbReference type="PROSITE" id="PS51084"/>
    </source>
</evidence>
<dbReference type="InterPro" id="IPR011146">
    <property type="entry name" value="HIT-like"/>
</dbReference>
<accession>A0A381E2I5</accession>
<dbReference type="PANTHER" id="PTHR46648:SF1">
    <property type="entry name" value="ADENOSINE 5'-MONOPHOSPHORAMIDASE HNT1"/>
    <property type="match status" value="1"/>
</dbReference>
<reference evidence="4 5" key="1">
    <citation type="submission" date="2018-06" db="EMBL/GenBank/DDBJ databases">
        <authorList>
            <consortium name="Pathogen Informatics"/>
            <person name="Doyle S."/>
        </authorList>
    </citation>
    <scope>NUCLEOTIDE SEQUENCE [LARGE SCALE GENOMIC DNA]</scope>
    <source>
        <strain evidence="4 5">NCTC13294</strain>
    </source>
</reference>
<evidence type="ECO:0000313" key="4">
    <source>
        <dbReference type="EMBL" id="SUX20151.1"/>
    </source>
</evidence>
<dbReference type="GO" id="GO:0003824">
    <property type="term" value="F:catalytic activity"/>
    <property type="evidence" value="ECO:0007669"/>
    <property type="project" value="InterPro"/>
</dbReference>
<dbReference type="PANTHER" id="PTHR46648">
    <property type="entry name" value="HIT FAMILY PROTEIN 1"/>
    <property type="match status" value="1"/>
</dbReference>
<keyword evidence="5" id="KW-1185">Reference proteome</keyword>
<evidence type="ECO:0000256" key="1">
    <source>
        <dbReference type="PIRSR" id="PIRSR601310-1"/>
    </source>
</evidence>
<dbReference type="OrthoDB" id="9784774at2"/>
<dbReference type="AlphaFoldDB" id="A0A381E2I5"/>